<feature type="transmembrane region" description="Helical" evidence="1">
    <location>
        <begin position="463"/>
        <end position="483"/>
    </location>
</feature>
<accession>A0A0G2ADV0</accession>
<evidence type="ECO:0000313" key="3">
    <source>
        <dbReference type="EMBL" id="KKW30599.1"/>
    </source>
</evidence>
<feature type="transmembrane region" description="Helical" evidence="1">
    <location>
        <begin position="362"/>
        <end position="391"/>
    </location>
</feature>
<dbReference type="Proteomes" id="UP000034445">
    <property type="component" value="Unassembled WGS sequence"/>
</dbReference>
<evidence type="ECO:0000259" key="2">
    <source>
        <dbReference type="Pfam" id="PF20604"/>
    </source>
</evidence>
<feature type="transmembrane region" description="Helical" evidence="1">
    <location>
        <begin position="123"/>
        <end position="142"/>
    </location>
</feature>
<keyword evidence="1" id="KW-0812">Transmembrane</keyword>
<organism evidence="3 4">
    <name type="scientific">Candidatus Kaiserbacteria bacterium GW2011_GWC2_52_8b</name>
    <dbReference type="NCBI Taxonomy" id="1618676"/>
    <lineage>
        <taxon>Bacteria</taxon>
        <taxon>Candidatus Kaiseribacteriota</taxon>
    </lineage>
</organism>
<protein>
    <recommendedName>
        <fullName evidence="2">DUF6798 domain-containing protein</fullName>
    </recommendedName>
</protein>
<dbReference type="Pfam" id="PF20604">
    <property type="entry name" value="DUF6798"/>
    <property type="match status" value="1"/>
</dbReference>
<evidence type="ECO:0000256" key="1">
    <source>
        <dbReference type="SAM" id="Phobius"/>
    </source>
</evidence>
<proteinExistence type="predicted"/>
<keyword evidence="1" id="KW-0472">Membrane</keyword>
<reference evidence="3 4" key="1">
    <citation type="journal article" date="2015" name="Nature">
        <title>rRNA introns, odd ribosomes, and small enigmatic genomes across a large radiation of phyla.</title>
        <authorList>
            <person name="Brown C.T."/>
            <person name="Hug L.A."/>
            <person name="Thomas B.C."/>
            <person name="Sharon I."/>
            <person name="Castelle C.J."/>
            <person name="Singh A."/>
            <person name="Wilkins M.J."/>
            <person name="Williams K.H."/>
            <person name="Banfield J.F."/>
        </authorList>
    </citation>
    <scope>NUCLEOTIDE SEQUENCE [LARGE SCALE GENOMIC DNA]</scope>
</reference>
<feature type="transmembrane region" description="Helical" evidence="1">
    <location>
        <begin position="334"/>
        <end position="350"/>
    </location>
</feature>
<evidence type="ECO:0000313" key="4">
    <source>
        <dbReference type="Proteomes" id="UP000034445"/>
    </source>
</evidence>
<feature type="transmembrane region" description="Helical" evidence="1">
    <location>
        <begin position="437"/>
        <end position="457"/>
    </location>
</feature>
<dbReference type="AlphaFoldDB" id="A0A0G2ADV0"/>
<feature type="transmembrane region" description="Helical" evidence="1">
    <location>
        <begin position="91"/>
        <end position="111"/>
    </location>
</feature>
<feature type="transmembrane region" description="Helical" evidence="1">
    <location>
        <begin position="149"/>
        <end position="168"/>
    </location>
</feature>
<name>A0A0G2ADV0_9BACT</name>
<sequence>MNKLFTNISAYFFSDSFRIPPAVFVLLVTLFSFGWVLGYSVYEGDQLIYFPELLKRLDPGLFPRDLIFSQDGFTFFDDAILAGIRILRLDIFSVLFLMVFALRFVYFWGVYKIFKNLTGDRPFSLLAPLLYLSAFVVYGTGMRTIAPMLLPRDIGIAFGLLALGYLLSGKRLSAACSLGIGILFHPAILVPFLVIFYLSFFFDASPGVSVRGVAAFLAPLVSFFVLYLFIPPGEGIPFFQVLDSAWREVILKRDSYYFLTTWYYPNSAPLYITASVFFFFLARKELSDIFGDLRKRMFVYACFLVPLVLAVLSLILVDWAGLVLATQFSFGRGLLLWKIVLNGLFAYYAYRHIRSHPRDSMYNFFLLGVGISFVLGENLIFMFLPAHMFMWSIRKFPASRLPKFADVLRSSWVAVFVFFASAPVAGYFAFLHENDGFFQAFFVALSIALLVAVFFRIVSVWEVVGRAAVPLVSLLLLLGVVLIPTRFSIDPAAAANPSFLEACDWVKKNTSKEDLFITEPFTSESGPLRLMCHRGLFGTRKDGGQVVFNRAFALEWDRRYHGAIKAMGRDPASITDIAREYKVEYVFSDSPLNLPKKVFDNGVYYVYRFEGNAYD</sequence>
<gene>
    <name evidence="3" type="ORF">UY74_C0036G0002</name>
</gene>
<feature type="transmembrane region" description="Helical" evidence="1">
    <location>
        <begin position="212"/>
        <end position="230"/>
    </location>
</feature>
<keyword evidence="1" id="KW-1133">Transmembrane helix</keyword>
<comment type="caution">
    <text evidence="3">The sequence shown here is derived from an EMBL/GenBank/DDBJ whole genome shotgun (WGS) entry which is preliminary data.</text>
</comment>
<dbReference type="EMBL" id="LCRF01000036">
    <property type="protein sequence ID" value="KKW30599.1"/>
    <property type="molecule type" value="Genomic_DNA"/>
</dbReference>
<feature type="transmembrane region" description="Helical" evidence="1">
    <location>
        <begin position="22"/>
        <end position="42"/>
    </location>
</feature>
<dbReference type="InterPro" id="IPR046477">
    <property type="entry name" value="DUF6798"/>
</dbReference>
<feature type="domain" description="DUF6798" evidence="2">
    <location>
        <begin position="499"/>
        <end position="561"/>
    </location>
</feature>
<feature type="transmembrane region" description="Helical" evidence="1">
    <location>
        <begin position="180"/>
        <end position="200"/>
    </location>
</feature>
<feature type="transmembrane region" description="Helical" evidence="1">
    <location>
        <begin position="411"/>
        <end position="430"/>
    </location>
</feature>
<feature type="transmembrane region" description="Helical" evidence="1">
    <location>
        <begin position="298"/>
        <end position="322"/>
    </location>
</feature>
<feature type="transmembrane region" description="Helical" evidence="1">
    <location>
        <begin position="262"/>
        <end position="282"/>
    </location>
</feature>